<protein>
    <recommendedName>
        <fullName evidence="1">Halobacterial output domain-containing protein</fullName>
    </recommendedName>
</protein>
<evidence type="ECO:0000259" key="1">
    <source>
        <dbReference type="Pfam" id="PF18545"/>
    </source>
</evidence>
<accession>E4NNP6</accession>
<dbReference type="Pfam" id="PF18545">
    <property type="entry name" value="HalOD1"/>
    <property type="match status" value="1"/>
</dbReference>
<dbReference type="Proteomes" id="UP000006663">
    <property type="component" value="Chromosome"/>
</dbReference>
<evidence type="ECO:0000313" key="3">
    <source>
        <dbReference type="Proteomes" id="UP000006663"/>
    </source>
</evidence>
<evidence type="ECO:0000313" key="2">
    <source>
        <dbReference type="EMBL" id="ADQ67510.1"/>
    </source>
</evidence>
<sequence>MGRTTSATTKRCTDIVSNPERMTVEIVSLVTDVKGCQPMDLEPLSNVTDPDALENLIRETAAGEFEIGFDYEGGRLSISSDGTIEFDLSVDRST</sequence>
<organism evidence="2 3">
    <name type="scientific">Halogeometricum borinquense (strain ATCC 700274 / DSM 11551 / JCM 10706 / KCTC 4070 / PR3)</name>
    <dbReference type="NCBI Taxonomy" id="469382"/>
    <lineage>
        <taxon>Archaea</taxon>
        <taxon>Methanobacteriati</taxon>
        <taxon>Methanobacteriota</taxon>
        <taxon>Stenosarchaea group</taxon>
        <taxon>Halobacteria</taxon>
        <taxon>Halobacteriales</taxon>
        <taxon>Haloferacaceae</taxon>
        <taxon>Halogeometricum</taxon>
    </lineage>
</organism>
<keyword evidence="3" id="KW-1185">Reference proteome</keyword>
<dbReference type="eggNOG" id="arCOG08928">
    <property type="taxonomic scope" value="Archaea"/>
</dbReference>
<dbReference type="AlphaFoldDB" id="E4NNP6"/>
<dbReference type="EMBL" id="CP001690">
    <property type="protein sequence ID" value="ADQ67510.1"/>
    <property type="molecule type" value="Genomic_DNA"/>
</dbReference>
<dbReference type="KEGG" id="hbo:Hbor_19430"/>
<proteinExistence type="predicted"/>
<name>E4NNP6_HALBP</name>
<gene>
    <name evidence="2" type="ordered locus">Hbor_19430</name>
</gene>
<reference evidence="2 3" key="1">
    <citation type="journal article" date="2009" name="Stand. Genomic Sci.">
        <title>Complete genome sequence of Halogeometricum borinquense type strain (PR3).</title>
        <authorList>
            <person name="Malfatti S."/>
            <person name="Tindall B.J."/>
            <person name="Schneider S."/>
            <person name="Fahnrich R."/>
            <person name="Lapidus A."/>
            <person name="Labuttii K."/>
            <person name="Copeland A."/>
            <person name="Glavina Del Rio T."/>
            <person name="Nolan M."/>
            <person name="Chen F."/>
            <person name="Lucas S."/>
            <person name="Tice H."/>
            <person name="Cheng J.F."/>
            <person name="Bruce D."/>
            <person name="Goodwin L."/>
            <person name="Pitluck S."/>
            <person name="Anderson I."/>
            <person name="Pati A."/>
            <person name="Ivanova N."/>
            <person name="Mavromatis K."/>
            <person name="Chen A."/>
            <person name="Palaniappan K."/>
            <person name="D'haeseleer P."/>
            <person name="Goker M."/>
            <person name="Bristow J."/>
            <person name="Eisen J.A."/>
            <person name="Markowitz V."/>
            <person name="Hugenholtz P."/>
            <person name="Kyrpides N.C."/>
            <person name="Klenk H.P."/>
            <person name="Chain P."/>
        </authorList>
    </citation>
    <scope>NUCLEOTIDE SEQUENCE [LARGE SCALE GENOMIC DNA]</scope>
    <source>
        <strain evidence="3">ATCC 700274 / DSM 11551 / JCM 10706 / KCTC 4070 / PR3</strain>
    </source>
</reference>
<feature type="domain" description="Halobacterial output" evidence="1">
    <location>
        <begin position="20"/>
        <end position="86"/>
    </location>
</feature>
<dbReference type="HOGENOM" id="CLU_159738_4_2_2"/>
<dbReference type="InterPro" id="IPR040624">
    <property type="entry name" value="HalOD1"/>
</dbReference>